<dbReference type="Pfam" id="PF16499">
    <property type="entry name" value="Melibiase_2"/>
    <property type="match status" value="1"/>
</dbReference>
<organism evidence="9 10">
    <name type="scientific">Byssochlamys spectabilis (strain No. 5 / NBRC 109023)</name>
    <name type="common">Paecilomyces variotii</name>
    <dbReference type="NCBI Taxonomy" id="1356009"/>
    <lineage>
        <taxon>Eukaryota</taxon>
        <taxon>Fungi</taxon>
        <taxon>Dikarya</taxon>
        <taxon>Ascomycota</taxon>
        <taxon>Pezizomycotina</taxon>
        <taxon>Eurotiomycetes</taxon>
        <taxon>Eurotiomycetidae</taxon>
        <taxon>Eurotiales</taxon>
        <taxon>Thermoascaceae</taxon>
        <taxon>Paecilomyces</taxon>
    </lineage>
</organism>
<dbReference type="PANTHER" id="PTHR11452">
    <property type="entry name" value="ALPHA-GALACTOSIDASE/ALPHA-N-ACETYLGALACTOSAMINIDASE"/>
    <property type="match status" value="1"/>
</dbReference>
<feature type="domain" description="Alpha galactosidase C-terminal" evidence="8">
    <location>
        <begin position="371"/>
        <end position="457"/>
    </location>
</feature>
<protein>
    <recommendedName>
        <fullName evidence="3">alpha-galactosidase</fullName>
        <ecNumber evidence="3">3.2.1.22</ecNumber>
    </recommendedName>
</protein>
<sequence>MHIPRDAAAAALNVISITTTPNGFTGPARGWNSFGLQSNPKAAPGFTFNQDGITKQCDAMASSLGSSNGYVYCSIDSNWSVGGNGDEYGRIIPDTSVFPNITQLADHLHSQRQKLGVYVVPGGFEADINKTILGTDVKIGDVCSGDNGMARCNWDFSQDAVQTWHDSVVSQFAEWGVDLIKLDYVTPGSPSNGANLPADNSGEVIAYHKAIQKSGRSMRLDISWKLDRSSKYFSIWESNADSMRTDQDINNSGSSTLVSWEVVQRAIENYRQYIVEEGPSSPLSIYPDMDNLYVGNAESVSGISDAQRQSVMSHWIGASANLIIGSDLTNLDSTGKSILTDADALSIADFTAQYPMQPRNPGTGESNATQLQAWIAGPAPSGSKEAVVILANYGPDQGQGGFGTSLSGTQNVVATWPDLGLSGSYSVTDVWGKKDLGVQSSQVSAQLNEGESVLLKLTPA</sequence>
<keyword evidence="6" id="KW-1015">Disulfide bond</keyword>
<dbReference type="InterPro" id="IPR013785">
    <property type="entry name" value="Aldolase_TIM"/>
</dbReference>
<dbReference type="Proteomes" id="UP000018001">
    <property type="component" value="Unassembled WGS sequence"/>
</dbReference>
<evidence type="ECO:0000256" key="1">
    <source>
        <dbReference type="ARBA" id="ARBA00001255"/>
    </source>
</evidence>
<dbReference type="SUPFAM" id="SSF51445">
    <property type="entry name" value="(Trans)glycosidases"/>
    <property type="match status" value="1"/>
</dbReference>
<dbReference type="GO" id="GO:0004557">
    <property type="term" value="F:alpha-galactosidase activity"/>
    <property type="evidence" value="ECO:0007669"/>
    <property type="project" value="UniProtKB-EC"/>
</dbReference>
<keyword evidence="4" id="KW-0732">Signal</keyword>
<accession>V5G7X0</accession>
<comment type="caution">
    <text evidence="9">The sequence shown here is derived from an EMBL/GenBank/DDBJ whole genome shotgun (WGS) entry which is preliminary data.</text>
</comment>
<keyword evidence="5" id="KW-0378">Hydrolase</keyword>
<dbReference type="CDD" id="cd14792">
    <property type="entry name" value="GH27"/>
    <property type="match status" value="1"/>
</dbReference>
<evidence type="ECO:0000256" key="3">
    <source>
        <dbReference type="ARBA" id="ARBA00012755"/>
    </source>
</evidence>
<dbReference type="GO" id="GO:0005975">
    <property type="term" value="P:carbohydrate metabolic process"/>
    <property type="evidence" value="ECO:0007669"/>
    <property type="project" value="InterPro"/>
</dbReference>
<keyword evidence="7" id="KW-0326">Glycosidase</keyword>
<dbReference type="AlphaFoldDB" id="V5G7X0"/>
<dbReference type="InParanoid" id="V5G7X0"/>
<evidence type="ECO:0000313" key="9">
    <source>
        <dbReference type="EMBL" id="GAD96967.1"/>
    </source>
</evidence>
<keyword evidence="10" id="KW-1185">Reference proteome</keyword>
<comment type="similarity">
    <text evidence="2">Belongs to the glycosyl hydrolase 27 family.</text>
</comment>
<evidence type="ECO:0000256" key="2">
    <source>
        <dbReference type="ARBA" id="ARBA00009743"/>
    </source>
</evidence>
<evidence type="ECO:0000256" key="4">
    <source>
        <dbReference type="ARBA" id="ARBA00022729"/>
    </source>
</evidence>
<dbReference type="OrthoDB" id="5795902at2759"/>
<name>V5G7X0_BYSSN</name>
<dbReference type="EMBL" id="BAUL01000180">
    <property type="protein sequence ID" value="GAD96967.1"/>
    <property type="molecule type" value="Genomic_DNA"/>
</dbReference>
<reference evidence="10" key="1">
    <citation type="journal article" date="2014" name="Genome Announc.">
        <title>Draft genome sequence of the formaldehyde-resistant fungus Byssochlamys spectabilis No. 5 (anamorph Paecilomyces variotii No. 5) (NBRC109023).</title>
        <authorList>
            <person name="Oka T."/>
            <person name="Ekino K."/>
            <person name="Fukuda K."/>
            <person name="Nomura Y."/>
        </authorList>
    </citation>
    <scope>NUCLEOTIDE SEQUENCE [LARGE SCALE GENOMIC DNA]</scope>
    <source>
        <strain evidence="10">No. 5 / NBRC 109023</strain>
    </source>
</reference>
<evidence type="ECO:0000259" key="8">
    <source>
        <dbReference type="Pfam" id="PF17801"/>
    </source>
</evidence>
<dbReference type="InterPro" id="IPR002241">
    <property type="entry name" value="Glyco_hydro_27"/>
</dbReference>
<proteinExistence type="inferred from homology"/>
<evidence type="ECO:0000256" key="5">
    <source>
        <dbReference type="ARBA" id="ARBA00022801"/>
    </source>
</evidence>
<dbReference type="Pfam" id="PF17801">
    <property type="entry name" value="Melibiase_C"/>
    <property type="match status" value="1"/>
</dbReference>
<dbReference type="SUPFAM" id="SSF51011">
    <property type="entry name" value="Glycosyl hydrolase domain"/>
    <property type="match status" value="1"/>
</dbReference>
<dbReference type="Gene3D" id="3.20.20.70">
    <property type="entry name" value="Aldolase class I"/>
    <property type="match status" value="1"/>
</dbReference>
<dbReference type="EC" id="3.2.1.22" evidence="3"/>
<dbReference type="Gene3D" id="2.60.40.1180">
    <property type="entry name" value="Golgi alpha-mannosidase II"/>
    <property type="match status" value="1"/>
</dbReference>
<gene>
    <name evidence="9" type="ORF">PVAR5_5635</name>
</gene>
<dbReference type="InterPro" id="IPR017853">
    <property type="entry name" value="GH"/>
</dbReference>
<evidence type="ECO:0000313" key="10">
    <source>
        <dbReference type="Proteomes" id="UP000018001"/>
    </source>
</evidence>
<dbReference type="InterPro" id="IPR013780">
    <property type="entry name" value="Glyco_hydro_b"/>
</dbReference>
<evidence type="ECO:0000256" key="6">
    <source>
        <dbReference type="ARBA" id="ARBA00023157"/>
    </source>
</evidence>
<comment type="catalytic activity">
    <reaction evidence="1">
        <text>Hydrolysis of terminal, non-reducing alpha-D-galactose residues in alpha-D-galactosides, including galactose oligosaccharides, galactomannans and galactolipids.</text>
        <dbReference type="EC" id="3.2.1.22"/>
    </reaction>
</comment>
<dbReference type="HOGENOM" id="CLU_031988_0_0_1"/>
<dbReference type="InterPro" id="IPR041233">
    <property type="entry name" value="Melibiase_C"/>
</dbReference>
<evidence type="ECO:0000256" key="7">
    <source>
        <dbReference type="ARBA" id="ARBA00023295"/>
    </source>
</evidence>
<dbReference type="eggNOG" id="KOG2366">
    <property type="taxonomic scope" value="Eukaryota"/>
</dbReference>
<dbReference type="PANTHER" id="PTHR11452:SF33">
    <property type="entry name" value="ALPHA-GALACTOSIDASE 2"/>
    <property type="match status" value="1"/>
</dbReference>